<dbReference type="SUPFAM" id="SSF53850">
    <property type="entry name" value="Periplasmic binding protein-like II"/>
    <property type="match status" value="2"/>
</dbReference>
<feature type="signal peptide" evidence="2">
    <location>
        <begin position="1"/>
        <end position="27"/>
    </location>
</feature>
<accession>A0A0R2QIW3</accession>
<dbReference type="EMBL" id="LIBJ01000045">
    <property type="protein sequence ID" value="KRO49067.1"/>
    <property type="molecule type" value="Genomic_DNA"/>
</dbReference>
<dbReference type="InterPro" id="IPR050962">
    <property type="entry name" value="Phosphate-bind_PstS"/>
</dbReference>
<evidence type="ECO:0000256" key="1">
    <source>
        <dbReference type="ARBA" id="ARBA00008725"/>
    </source>
</evidence>
<feature type="domain" description="PBP" evidence="3">
    <location>
        <begin position="248"/>
        <end position="420"/>
    </location>
</feature>
<dbReference type="InterPro" id="IPR024370">
    <property type="entry name" value="PBP_domain"/>
</dbReference>
<dbReference type="PANTHER" id="PTHR42996:SF1">
    <property type="entry name" value="PHOSPHATE-BINDING PROTEIN PSTS"/>
    <property type="match status" value="1"/>
</dbReference>
<feature type="domain" description="PBP" evidence="3">
    <location>
        <begin position="28"/>
        <end position="215"/>
    </location>
</feature>
<feature type="chain" id="PRO_5006422155" description="PBP domain-containing protein" evidence="2">
    <location>
        <begin position="28"/>
        <end position="454"/>
    </location>
</feature>
<dbReference type="PANTHER" id="PTHR42996">
    <property type="entry name" value="PHOSPHATE-BINDING PROTEIN PSTS"/>
    <property type="match status" value="1"/>
</dbReference>
<evidence type="ECO:0000313" key="4">
    <source>
        <dbReference type="EMBL" id="KRO49067.1"/>
    </source>
</evidence>
<dbReference type="PROSITE" id="PS51257">
    <property type="entry name" value="PROKAR_LIPOPROTEIN"/>
    <property type="match status" value="1"/>
</dbReference>
<name>A0A0R2QIW3_9ACTN</name>
<dbReference type="Pfam" id="PF12849">
    <property type="entry name" value="PBP_like_2"/>
    <property type="match status" value="2"/>
</dbReference>
<dbReference type="Proteomes" id="UP000051017">
    <property type="component" value="Unassembled WGS sequence"/>
</dbReference>
<evidence type="ECO:0000259" key="3">
    <source>
        <dbReference type="Pfam" id="PF12849"/>
    </source>
</evidence>
<comment type="caution">
    <text evidence="4">The sequence shown here is derived from an EMBL/GenBank/DDBJ whole genome shotgun (WGS) entry which is preliminary data.</text>
</comment>
<keyword evidence="2" id="KW-0732">Signal</keyword>
<sequence>MKSFRKVIATTALVVVGGMSCATMVSAESISGSGATFPQTFQAAATVEYTRGSGHTATYANPGGGSGKGKTDFFSNLTDFGGSDSAVSSSQSGSTSFNWVYVPYVAGGISVAYRLDEIKGSTLSLTIPTVAGIFDGTIKKWNDPAIVADMKANPIWANSTKKSKYKGASTLWTTTSTRAATLTVTLTPAALKSAKGKKIEVLEGKKSIKTATVASKGQIAIRLTTKAAVYTVKVNGKEVAKYAIATPTLPDKTITVVYRSDGSGTTNNFIKPLNAANPKWTVNDAFTTAIPGGSSAVARLGAAFQGQSGSANASNAIANTNGSIGYTEVSFVTDASRAAKGMASANIKNAAGKYVAPTAAAVSSMISNSDVDAKGFVTFNFKQTTNSTAYPFVAVTYALGRTAVSSKAIVVSDYLKWILSTYAPAAAESLGYAPLSGAILTIAKNNAMRVGSGN</sequence>
<reference evidence="4 5" key="1">
    <citation type="submission" date="2015-10" db="EMBL/GenBank/DDBJ databases">
        <title>Metagenome-Assembled Genomes uncover a global brackish microbiome.</title>
        <authorList>
            <person name="Hugerth L.W."/>
            <person name="Larsson J."/>
            <person name="Alneberg J."/>
            <person name="Lindh M.V."/>
            <person name="Legrand C."/>
            <person name="Pinhassi J."/>
            <person name="Andersson A.F."/>
        </authorList>
    </citation>
    <scope>NUCLEOTIDE SEQUENCE [LARGE SCALE GENOMIC DNA]</scope>
    <source>
        <strain evidence="4">BACL6 MAG-120924-bin43</strain>
    </source>
</reference>
<gene>
    <name evidence="4" type="ORF">ABR75_04020</name>
</gene>
<organism evidence="4 5">
    <name type="scientific">Acidimicrobiia bacterium BACL6 MAG-120924-bin43</name>
    <dbReference type="NCBI Taxonomy" id="1655583"/>
    <lineage>
        <taxon>Bacteria</taxon>
        <taxon>Bacillati</taxon>
        <taxon>Actinomycetota</taxon>
        <taxon>Acidimicrobiia</taxon>
        <taxon>acIV cluster</taxon>
    </lineage>
</organism>
<protein>
    <recommendedName>
        <fullName evidence="3">PBP domain-containing protein</fullName>
    </recommendedName>
</protein>
<dbReference type="Gene3D" id="3.40.190.10">
    <property type="entry name" value="Periplasmic binding protein-like II"/>
    <property type="match status" value="3"/>
</dbReference>
<comment type="similarity">
    <text evidence="1">Belongs to the PstS family.</text>
</comment>
<evidence type="ECO:0000313" key="5">
    <source>
        <dbReference type="Proteomes" id="UP000051017"/>
    </source>
</evidence>
<evidence type="ECO:0000256" key="2">
    <source>
        <dbReference type="SAM" id="SignalP"/>
    </source>
</evidence>
<proteinExistence type="inferred from homology"/>
<dbReference type="AlphaFoldDB" id="A0A0R2QIW3"/>